<dbReference type="PANTHER" id="PTHR43692">
    <property type="entry name" value="UDP-N-ACETYLMURAMOYLALANINE--D-GLUTAMATE LIGASE"/>
    <property type="match status" value="1"/>
</dbReference>
<keyword evidence="9" id="KW-0961">Cell wall biogenesis/degradation</keyword>
<dbReference type="GO" id="GO:0051301">
    <property type="term" value="P:cell division"/>
    <property type="evidence" value="ECO:0007669"/>
    <property type="project" value="UniProtKB-KW"/>
</dbReference>
<dbReference type="InterPro" id="IPR018109">
    <property type="entry name" value="Folylpolyglutamate_synth_CS"/>
</dbReference>
<evidence type="ECO:0000259" key="10">
    <source>
        <dbReference type="Pfam" id="PF02875"/>
    </source>
</evidence>
<keyword evidence="4 9" id="KW-0436">Ligase</keyword>
<dbReference type="GO" id="GO:0009252">
    <property type="term" value="P:peptidoglycan biosynthetic process"/>
    <property type="evidence" value="ECO:0007669"/>
    <property type="project" value="UniProtKB-UniRule"/>
</dbReference>
<sequence>MAKVAILGFGREGQSLFKFLNNPDVVVLDKKTDRNYLANLSSFDVVYRSPGVPYNLSEIQTAIKNGVKFSSATKLFFERALPVLRRGSGKIIGVTGTKGKGTTSTLIAQILKNSHQKVLLAGNIGISPLEILPKLDKNSLVVLELSSFQLQDLENSPQVAVITEIFPDHLDVHKNVKEYLDAKANICRYQKKSDPVFYFAGNRPAAKIVAQGSGKMIAVSAPDNLTKNHLLAAAVARHLSCSEKIIQSTLKNFNGLKHRLERLGAVKGIEFYNDSASTNPQTTAKAVSSFEKSLVLIAGGKDKNLDYAPLAKAIKASRSVLQVLLFGENKNKIFEAIAGAGVPVRLCRDLEAAVAEAVQKRPEIVLFSPGAASFDMFKDYADRGERFKNIVRSLSI</sequence>
<dbReference type="GO" id="GO:0004326">
    <property type="term" value="F:tetrahydrofolylpolyglutamate synthase activity"/>
    <property type="evidence" value="ECO:0007669"/>
    <property type="project" value="InterPro"/>
</dbReference>
<feature type="binding site" evidence="9">
    <location>
        <begin position="96"/>
        <end position="102"/>
    </location>
    <ligand>
        <name>ATP</name>
        <dbReference type="ChEBI" id="CHEBI:30616"/>
    </ligand>
</feature>
<evidence type="ECO:0000256" key="6">
    <source>
        <dbReference type="ARBA" id="ARBA00022741"/>
    </source>
</evidence>
<evidence type="ECO:0000256" key="5">
    <source>
        <dbReference type="ARBA" id="ARBA00022618"/>
    </source>
</evidence>
<comment type="function">
    <text evidence="9">Cell wall formation. Catalyzes the addition of glutamate to the nucleotide precursor UDP-N-acetylmuramoyl-L-alanine (UMA).</text>
</comment>
<feature type="domain" description="Mur ligase central" evidence="11">
    <location>
        <begin position="94"/>
        <end position="215"/>
    </location>
</feature>
<keyword evidence="6 9" id="KW-0547">Nucleotide-binding</keyword>
<accession>A0A0G1W441</accession>
<dbReference type="SUPFAM" id="SSF53623">
    <property type="entry name" value="MurD-like peptide ligases, catalytic domain"/>
    <property type="match status" value="1"/>
</dbReference>
<dbReference type="InterPro" id="IPR036615">
    <property type="entry name" value="Mur_ligase_C_dom_sf"/>
</dbReference>
<evidence type="ECO:0000256" key="2">
    <source>
        <dbReference type="ARBA" id="ARBA00004752"/>
    </source>
</evidence>
<comment type="pathway">
    <text evidence="2 9">Cell wall biogenesis; peptidoglycan biosynthesis.</text>
</comment>
<name>A0A0G1W441_9BACT</name>
<dbReference type="Pfam" id="PF08245">
    <property type="entry name" value="Mur_ligase_M"/>
    <property type="match status" value="1"/>
</dbReference>
<comment type="caution">
    <text evidence="12">The sequence shown here is derived from an EMBL/GenBank/DDBJ whole genome shotgun (WGS) entry which is preliminary data.</text>
</comment>
<dbReference type="GO" id="GO:0071555">
    <property type="term" value="P:cell wall organization"/>
    <property type="evidence" value="ECO:0007669"/>
    <property type="project" value="UniProtKB-KW"/>
</dbReference>
<organism evidence="12 13">
    <name type="scientific">Candidatus Giovannonibacteria bacterium GW2011_GWB1_47_6b</name>
    <dbReference type="NCBI Taxonomy" id="1618655"/>
    <lineage>
        <taxon>Bacteria</taxon>
        <taxon>Candidatus Giovannoniibacteriota</taxon>
    </lineage>
</organism>
<keyword evidence="7 9" id="KW-0067">ATP-binding</keyword>
<keyword evidence="8 9" id="KW-0131">Cell cycle</keyword>
<dbReference type="GO" id="GO:0008764">
    <property type="term" value="F:UDP-N-acetylmuramoylalanine-D-glutamate ligase activity"/>
    <property type="evidence" value="ECO:0007669"/>
    <property type="project" value="UniProtKB-UniRule"/>
</dbReference>
<evidence type="ECO:0000313" key="13">
    <source>
        <dbReference type="Proteomes" id="UP000034682"/>
    </source>
</evidence>
<keyword evidence="9" id="KW-0573">Peptidoglycan synthesis</keyword>
<dbReference type="GO" id="GO:0008360">
    <property type="term" value="P:regulation of cell shape"/>
    <property type="evidence" value="ECO:0007669"/>
    <property type="project" value="UniProtKB-KW"/>
</dbReference>
<protein>
    <recommendedName>
        <fullName evidence="9">UDP-N-acetylmuramoylalanine--D-glutamate ligase</fullName>
        <ecNumber evidence="9">6.3.2.9</ecNumber>
    </recommendedName>
    <alternativeName>
        <fullName evidence="9">D-glutamic acid-adding enzyme</fullName>
    </alternativeName>
    <alternativeName>
        <fullName evidence="9">UDP-N-acetylmuramoyl-L-alanyl-D-glutamate synthetase</fullName>
    </alternativeName>
</protein>
<reference evidence="12 13" key="1">
    <citation type="journal article" date="2015" name="Nature">
        <title>rRNA introns, odd ribosomes, and small enigmatic genomes across a large radiation of phyla.</title>
        <authorList>
            <person name="Brown C.T."/>
            <person name="Hug L.A."/>
            <person name="Thomas B.C."/>
            <person name="Sharon I."/>
            <person name="Castelle C.J."/>
            <person name="Singh A."/>
            <person name="Wilkins M.J."/>
            <person name="Williams K.H."/>
            <person name="Banfield J.F."/>
        </authorList>
    </citation>
    <scope>NUCLEOTIDE SEQUENCE [LARGE SCALE GENOMIC DNA]</scope>
</reference>
<evidence type="ECO:0000256" key="4">
    <source>
        <dbReference type="ARBA" id="ARBA00022598"/>
    </source>
</evidence>
<dbReference type="SUPFAM" id="SSF53244">
    <property type="entry name" value="MurD-like peptide ligases, peptide-binding domain"/>
    <property type="match status" value="1"/>
</dbReference>
<dbReference type="InterPro" id="IPR013221">
    <property type="entry name" value="Mur_ligase_cen"/>
</dbReference>
<dbReference type="EMBL" id="LCOK01000007">
    <property type="protein sequence ID" value="KKU77085.1"/>
    <property type="molecule type" value="Genomic_DNA"/>
</dbReference>
<evidence type="ECO:0000256" key="9">
    <source>
        <dbReference type="HAMAP-Rule" id="MF_00639"/>
    </source>
</evidence>
<comment type="catalytic activity">
    <reaction evidence="9">
        <text>UDP-N-acetyl-alpha-D-muramoyl-L-alanine + D-glutamate + ATP = UDP-N-acetyl-alpha-D-muramoyl-L-alanyl-D-glutamate + ADP + phosphate + H(+)</text>
        <dbReference type="Rhea" id="RHEA:16429"/>
        <dbReference type="ChEBI" id="CHEBI:15378"/>
        <dbReference type="ChEBI" id="CHEBI:29986"/>
        <dbReference type="ChEBI" id="CHEBI:30616"/>
        <dbReference type="ChEBI" id="CHEBI:43474"/>
        <dbReference type="ChEBI" id="CHEBI:83898"/>
        <dbReference type="ChEBI" id="CHEBI:83900"/>
        <dbReference type="ChEBI" id="CHEBI:456216"/>
        <dbReference type="EC" id="6.3.2.9"/>
    </reaction>
</comment>
<comment type="similarity">
    <text evidence="9">Belongs to the MurCDEF family.</text>
</comment>
<dbReference type="Proteomes" id="UP000034682">
    <property type="component" value="Unassembled WGS sequence"/>
</dbReference>
<dbReference type="InterPro" id="IPR005762">
    <property type="entry name" value="MurD"/>
</dbReference>
<dbReference type="InterPro" id="IPR004101">
    <property type="entry name" value="Mur_ligase_C"/>
</dbReference>
<keyword evidence="9" id="KW-0133">Cell shape</keyword>
<dbReference type="InterPro" id="IPR036565">
    <property type="entry name" value="Mur-like_cat_sf"/>
</dbReference>
<comment type="subcellular location">
    <subcellularLocation>
        <location evidence="1 9">Cytoplasm</location>
    </subcellularLocation>
</comment>
<dbReference type="EC" id="6.3.2.9" evidence="9"/>
<dbReference type="UniPathway" id="UPA00219"/>
<evidence type="ECO:0000256" key="1">
    <source>
        <dbReference type="ARBA" id="ARBA00004496"/>
    </source>
</evidence>
<dbReference type="Gene3D" id="3.90.190.20">
    <property type="entry name" value="Mur ligase, C-terminal domain"/>
    <property type="match status" value="1"/>
</dbReference>
<dbReference type="HAMAP" id="MF_00639">
    <property type="entry name" value="MurD"/>
    <property type="match status" value="1"/>
</dbReference>
<proteinExistence type="inferred from homology"/>
<evidence type="ECO:0000256" key="3">
    <source>
        <dbReference type="ARBA" id="ARBA00022490"/>
    </source>
</evidence>
<dbReference type="PATRIC" id="fig|1618655.3.peg.188"/>
<gene>
    <name evidence="9" type="primary">murD</name>
    <name evidence="12" type="ORF">UY02_C0007G0021</name>
</gene>
<dbReference type="GO" id="GO:0005524">
    <property type="term" value="F:ATP binding"/>
    <property type="evidence" value="ECO:0007669"/>
    <property type="project" value="UniProtKB-UniRule"/>
</dbReference>
<dbReference type="Pfam" id="PF02875">
    <property type="entry name" value="Mur_ligase_C"/>
    <property type="match status" value="1"/>
</dbReference>
<keyword evidence="3 9" id="KW-0963">Cytoplasm</keyword>
<evidence type="ECO:0000256" key="7">
    <source>
        <dbReference type="ARBA" id="ARBA00022840"/>
    </source>
</evidence>
<evidence type="ECO:0000256" key="8">
    <source>
        <dbReference type="ARBA" id="ARBA00023306"/>
    </source>
</evidence>
<dbReference type="AlphaFoldDB" id="A0A0G1W441"/>
<dbReference type="GO" id="GO:0005737">
    <property type="term" value="C:cytoplasm"/>
    <property type="evidence" value="ECO:0007669"/>
    <property type="project" value="UniProtKB-SubCell"/>
</dbReference>
<dbReference type="Gene3D" id="3.40.1190.10">
    <property type="entry name" value="Mur-like, catalytic domain"/>
    <property type="match status" value="1"/>
</dbReference>
<evidence type="ECO:0000259" key="11">
    <source>
        <dbReference type="Pfam" id="PF08245"/>
    </source>
</evidence>
<dbReference type="PANTHER" id="PTHR43692:SF1">
    <property type="entry name" value="UDP-N-ACETYLMURAMOYLALANINE--D-GLUTAMATE LIGASE"/>
    <property type="match status" value="1"/>
</dbReference>
<dbReference type="PROSITE" id="PS01011">
    <property type="entry name" value="FOLYLPOLYGLU_SYNT_1"/>
    <property type="match status" value="1"/>
</dbReference>
<keyword evidence="5 9" id="KW-0132">Cell division</keyword>
<feature type="domain" description="Mur ligase C-terminal" evidence="10">
    <location>
        <begin position="258"/>
        <end position="360"/>
    </location>
</feature>
<evidence type="ECO:0000313" key="12">
    <source>
        <dbReference type="EMBL" id="KKU77085.1"/>
    </source>
</evidence>